<dbReference type="GO" id="GO:0009306">
    <property type="term" value="P:protein secretion"/>
    <property type="evidence" value="ECO:0007669"/>
    <property type="project" value="InterPro"/>
</dbReference>
<name>A0A2P6AT70_9GAMM</name>
<keyword evidence="10 13" id="KW-0472">Membrane</keyword>
<dbReference type="FunFam" id="3.40.1690.10:FF:000001">
    <property type="entry name" value="Flagellar biosynthetic protein FlhB"/>
    <property type="match status" value="1"/>
</dbReference>
<gene>
    <name evidence="13 14" type="primary">flhB</name>
    <name evidence="14" type="ORF">C5O18_04290</name>
</gene>
<evidence type="ECO:0000256" key="7">
    <source>
        <dbReference type="ARBA" id="ARBA00022795"/>
    </source>
</evidence>
<proteinExistence type="inferred from homology"/>
<dbReference type="Gene3D" id="3.40.1690.10">
    <property type="entry name" value="secretion proteins EscU"/>
    <property type="match status" value="1"/>
</dbReference>
<dbReference type="Gene3D" id="6.10.250.2080">
    <property type="match status" value="1"/>
</dbReference>
<dbReference type="PRINTS" id="PR00950">
    <property type="entry name" value="TYPE3IMSPROT"/>
</dbReference>
<keyword evidence="11 13" id="KW-1006">Bacterial flagellum protein export</keyword>
<accession>A0A2P6AT70</accession>
<evidence type="ECO:0000256" key="11">
    <source>
        <dbReference type="ARBA" id="ARBA00023225"/>
    </source>
</evidence>
<feature type="transmembrane region" description="Helical" evidence="13">
    <location>
        <begin position="128"/>
        <end position="149"/>
    </location>
</feature>
<dbReference type="GO" id="GO:0005886">
    <property type="term" value="C:plasma membrane"/>
    <property type="evidence" value="ECO:0007669"/>
    <property type="project" value="UniProtKB-SubCell"/>
</dbReference>
<evidence type="ECO:0000313" key="15">
    <source>
        <dbReference type="Proteomes" id="UP000243900"/>
    </source>
</evidence>
<keyword evidence="4 13" id="KW-0813">Transport</keyword>
<keyword evidence="14" id="KW-0969">Cilium</keyword>
<organism evidence="14 15">
    <name type="scientific">Amnimonas aquatica</name>
    <dbReference type="NCBI Taxonomy" id="2094561"/>
    <lineage>
        <taxon>Bacteria</taxon>
        <taxon>Pseudomonadati</taxon>
        <taxon>Pseudomonadota</taxon>
        <taxon>Gammaproteobacteria</taxon>
        <taxon>Moraxellales</taxon>
        <taxon>Moraxellaceae</taxon>
        <taxon>Amnimonas</taxon>
    </lineage>
</organism>
<keyword evidence="14" id="KW-0966">Cell projection</keyword>
<dbReference type="InterPro" id="IPR029025">
    <property type="entry name" value="T3SS_substrate_exporter_C"/>
</dbReference>
<evidence type="ECO:0000256" key="1">
    <source>
        <dbReference type="ARBA" id="ARBA00004651"/>
    </source>
</evidence>
<evidence type="ECO:0000256" key="8">
    <source>
        <dbReference type="ARBA" id="ARBA00022927"/>
    </source>
</evidence>
<evidence type="ECO:0000256" key="2">
    <source>
        <dbReference type="ARBA" id="ARBA00010690"/>
    </source>
</evidence>
<evidence type="ECO:0000256" key="12">
    <source>
        <dbReference type="ARBA" id="ARBA00025078"/>
    </source>
</evidence>
<dbReference type="NCBIfam" id="TIGR00328">
    <property type="entry name" value="flhB"/>
    <property type="match status" value="1"/>
</dbReference>
<keyword evidence="8 13" id="KW-0653">Protein transport</keyword>
<feature type="non-terminal residue" evidence="14">
    <location>
        <position position="1"/>
    </location>
</feature>
<dbReference type="GO" id="GO:0044780">
    <property type="term" value="P:bacterial-type flagellum assembly"/>
    <property type="evidence" value="ECO:0007669"/>
    <property type="project" value="InterPro"/>
</dbReference>
<evidence type="ECO:0000256" key="10">
    <source>
        <dbReference type="ARBA" id="ARBA00023136"/>
    </source>
</evidence>
<dbReference type="InterPro" id="IPR006136">
    <property type="entry name" value="FlhB"/>
</dbReference>
<feature type="transmembrane region" description="Helical" evidence="13">
    <location>
        <begin position="21"/>
        <end position="42"/>
    </location>
</feature>
<dbReference type="PANTHER" id="PTHR30531:SF12">
    <property type="entry name" value="FLAGELLAR BIOSYNTHETIC PROTEIN FLHB"/>
    <property type="match status" value="1"/>
</dbReference>
<evidence type="ECO:0000256" key="9">
    <source>
        <dbReference type="ARBA" id="ARBA00022989"/>
    </source>
</evidence>
<dbReference type="EMBL" id="PTQZ01000069">
    <property type="protein sequence ID" value="PQA46744.1"/>
    <property type="molecule type" value="Genomic_DNA"/>
</dbReference>
<evidence type="ECO:0000256" key="13">
    <source>
        <dbReference type="RuleBase" id="RU364091"/>
    </source>
</evidence>
<evidence type="ECO:0000256" key="6">
    <source>
        <dbReference type="ARBA" id="ARBA00022692"/>
    </source>
</evidence>
<evidence type="ECO:0000256" key="4">
    <source>
        <dbReference type="ARBA" id="ARBA00022448"/>
    </source>
</evidence>
<dbReference type="AlphaFoldDB" id="A0A2P6AT70"/>
<keyword evidence="6 13" id="KW-0812">Transmembrane</keyword>
<dbReference type="InterPro" id="IPR006135">
    <property type="entry name" value="T3SS_substrate_exporter"/>
</dbReference>
<sequence>PTAKKLEDARRKGQVARSRELSTMLVTIAAAGLLFVLGGHFAQGFLQLLKHAFSAQVLTTRDPWQLPVLFGQFMLEALVLLWPLFLVCFIAALGASVMLGGATFSLSFKFEKLDPIKGIGRLFSMQSLVELVKSVLKVLVIGGVAWFLMTGLVDDILGLSLQSPEQAMLSSGRMLVWFFLVVSLPLAVIALIDVPWQLFNHKKQLRMTRQEIKDEHKESEGRPEVKGRIRQMQMEASRRRMMEKVPQADVIVTNPTHYAVALRYDQGKGGAPVVVAKGIDEIAARIREIGGEHKVPLVASPRLARAIYASCELDREIPAGLYLAVAQILTYVYQLKQWEAMGGDIPAVPEPLVDAQYLKGHETDRGQDH</sequence>
<evidence type="ECO:0000256" key="5">
    <source>
        <dbReference type="ARBA" id="ARBA00022475"/>
    </source>
</evidence>
<keyword evidence="5 13" id="KW-1003">Cell membrane</keyword>
<feature type="transmembrane region" description="Helical" evidence="13">
    <location>
        <begin position="174"/>
        <end position="199"/>
    </location>
</feature>
<dbReference type="Proteomes" id="UP000243900">
    <property type="component" value="Unassembled WGS sequence"/>
</dbReference>
<dbReference type="OrthoDB" id="9807950at2"/>
<keyword evidence="7 13" id="KW-1005">Bacterial flagellum biogenesis</keyword>
<dbReference type="PANTHER" id="PTHR30531">
    <property type="entry name" value="FLAGELLAR BIOSYNTHETIC PROTEIN FLHB"/>
    <property type="match status" value="1"/>
</dbReference>
<dbReference type="Pfam" id="PF01312">
    <property type="entry name" value="Bac_export_2"/>
    <property type="match status" value="1"/>
</dbReference>
<comment type="subcellular location">
    <subcellularLocation>
        <location evidence="1">Cell membrane</location>
        <topology evidence="1">Multi-pass membrane protein</topology>
    </subcellularLocation>
</comment>
<keyword evidence="14" id="KW-0282">Flagellum</keyword>
<reference evidence="15" key="1">
    <citation type="submission" date="2018-02" db="EMBL/GenBank/DDBJ databases">
        <title>Genome sequencing of Solimonas sp. HR-BB.</title>
        <authorList>
            <person name="Lee Y."/>
            <person name="Jeon C.O."/>
        </authorList>
    </citation>
    <scope>NUCLEOTIDE SEQUENCE [LARGE SCALE GENOMIC DNA]</scope>
    <source>
        <strain evidence="15">HR-E</strain>
    </source>
</reference>
<keyword evidence="9 13" id="KW-1133">Transmembrane helix</keyword>
<evidence type="ECO:0000256" key="3">
    <source>
        <dbReference type="ARBA" id="ARBA00021622"/>
    </source>
</evidence>
<evidence type="ECO:0000313" key="14">
    <source>
        <dbReference type="EMBL" id="PQA46744.1"/>
    </source>
</evidence>
<dbReference type="SUPFAM" id="SSF160544">
    <property type="entry name" value="EscU C-terminal domain-like"/>
    <property type="match status" value="1"/>
</dbReference>
<comment type="function">
    <text evidence="12 13">Required for formation of the rod structure in the basal body of the flagellar apparatus. Together with FliI and FliH, may constitute the export apparatus of flagellin.</text>
</comment>
<protein>
    <recommendedName>
        <fullName evidence="3 13">Flagellar biosynthetic protein FlhB</fullName>
    </recommendedName>
</protein>
<feature type="transmembrane region" description="Helical" evidence="13">
    <location>
        <begin position="80"/>
        <end position="108"/>
    </location>
</feature>
<keyword evidence="15" id="KW-1185">Reference proteome</keyword>
<dbReference type="RefSeq" id="WP_105191771.1">
    <property type="nucleotide sequence ID" value="NZ_PTQZ01000069.1"/>
</dbReference>
<comment type="caution">
    <text evidence="14">The sequence shown here is derived from an EMBL/GenBank/DDBJ whole genome shotgun (WGS) entry which is preliminary data.</text>
</comment>
<comment type="similarity">
    <text evidence="2 13">Belongs to the type III secretion exporter family.</text>
</comment>